<organism evidence="2 3">
    <name type="scientific">Scophthalmus maximus</name>
    <name type="common">Turbot</name>
    <name type="synonym">Psetta maxima</name>
    <dbReference type="NCBI Taxonomy" id="52904"/>
    <lineage>
        <taxon>Eukaryota</taxon>
        <taxon>Metazoa</taxon>
        <taxon>Chordata</taxon>
        <taxon>Craniata</taxon>
        <taxon>Vertebrata</taxon>
        <taxon>Euteleostomi</taxon>
        <taxon>Actinopterygii</taxon>
        <taxon>Neopterygii</taxon>
        <taxon>Teleostei</taxon>
        <taxon>Neoteleostei</taxon>
        <taxon>Acanthomorphata</taxon>
        <taxon>Carangaria</taxon>
        <taxon>Pleuronectiformes</taxon>
        <taxon>Pleuronectoidei</taxon>
        <taxon>Scophthalmidae</taxon>
        <taxon>Scophthalmus</taxon>
    </lineage>
</organism>
<name>A0A6A4TG02_SCOMX</name>
<feature type="compositionally biased region" description="Basic and acidic residues" evidence="1">
    <location>
        <begin position="29"/>
        <end position="46"/>
    </location>
</feature>
<evidence type="ECO:0000256" key="1">
    <source>
        <dbReference type="SAM" id="MobiDB-lite"/>
    </source>
</evidence>
<proteinExistence type="predicted"/>
<sequence>MPPIFQRRPRTCRQVPVYVQQRGDALSCDGRRRPSNTEKKRTSERISRQTVCGAGATTCFRSTLKAQQLIARMSKHTRGG</sequence>
<accession>A0A6A4TG02</accession>
<comment type="caution">
    <text evidence="2">The sequence shown here is derived from an EMBL/GenBank/DDBJ whole genome shotgun (WGS) entry which is preliminary data.</text>
</comment>
<dbReference type="Proteomes" id="UP000438429">
    <property type="component" value="Unassembled WGS sequence"/>
</dbReference>
<reference evidence="2 3" key="1">
    <citation type="submission" date="2019-06" db="EMBL/GenBank/DDBJ databases">
        <title>Draft genomes of female and male turbot (Scophthalmus maximus).</title>
        <authorList>
            <person name="Xu H."/>
            <person name="Xu X.-W."/>
            <person name="Shao C."/>
            <person name="Chen S."/>
        </authorList>
    </citation>
    <scope>NUCLEOTIDE SEQUENCE [LARGE SCALE GENOMIC DNA]</scope>
    <source>
        <strain evidence="2">Ysfricsl-2016a</strain>
        <tissue evidence="2">Blood</tissue>
    </source>
</reference>
<evidence type="ECO:0000313" key="2">
    <source>
        <dbReference type="EMBL" id="KAF0041791.1"/>
    </source>
</evidence>
<gene>
    <name evidence="2" type="ORF">F2P81_005323</name>
</gene>
<dbReference type="EMBL" id="VEVO01000005">
    <property type="protein sequence ID" value="KAF0041791.1"/>
    <property type="molecule type" value="Genomic_DNA"/>
</dbReference>
<feature type="region of interest" description="Disordered" evidence="1">
    <location>
        <begin position="25"/>
        <end position="46"/>
    </location>
</feature>
<dbReference type="AlphaFoldDB" id="A0A6A4TG02"/>
<evidence type="ECO:0000313" key="3">
    <source>
        <dbReference type="Proteomes" id="UP000438429"/>
    </source>
</evidence>
<protein>
    <submittedName>
        <fullName evidence="2">Uncharacterized protein</fullName>
    </submittedName>
</protein>